<feature type="non-terminal residue" evidence="1">
    <location>
        <position position="1"/>
    </location>
</feature>
<protein>
    <submittedName>
        <fullName evidence="1">Uncharacterized protein</fullName>
    </submittedName>
</protein>
<comment type="caution">
    <text evidence="1">The sequence shown here is derived from an EMBL/GenBank/DDBJ whole genome shotgun (WGS) entry which is preliminary data.</text>
</comment>
<evidence type="ECO:0000313" key="1">
    <source>
        <dbReference type="EMBL" id="VDI77968.1"/>
    </source>
</evidence>
<sequence>TMRKSLHSYSFSASNFLKRSSLILSPNMELVFISILCIIPSVLGAVVPFPSGATDLLKVANIETKISGTQDGMCPGRDVAYPLTGSEELNFQLQDAFP</sequence>
<organism evidence="1 2">
    <name type="scientific">Mytilus galloprovincialis</name>
    <name type="common">Mediterranean mussel</name>
    <dbReference type="NCBI Taxonomy" id="29158"/>
    <lineage>
        <taxon>Eukaryota</taxon>
        <taxon>Metazoa</taxon>
        <taxon>Spiralia</taxon>
        <taxon>Lophotrochozoa</taxon>
        <taxon>Mollusca</taxon>
        <taxon>Bivalvia</taxon>
        <taxon>Autobranchia</taxon>
        <taxon>Pteriomorphia</taxon>
        <taxon>Mytilida</taxon>
        <taxon>Mytiloidea</taxon>
        <taxon>Mytilidae</taxon>
        <taxon>Mytilinae</taxon>
        <taxon>Mytilus</taxon>
    </lineage>
</organism>
<evidence type="ECO:0000313" key="2">
    <source>
        <dbReference type="Proteomes" id="UP000596742"/>
    </source>
</evidence>
<dbReference type="AlphaFoldDB" id="A0A8B6HE32"/>
<keyword evidence="2" id="KW-1185">Reference proteome</keyword>
<dbReference type="Proteomes" id="UP000596742">
    <property type="component" value="Unassembled WGS sequence"/>
</dbReference>
<accession>A0A8B6HE32</accession>
<reference evidence="1" key="1">
    <citation type="submission" date="2018-11" db="EMBL/GenBank/DDBJ databases">
        <authorList>
            <person name="Alioto T."/>
            <person name="Alioto T."/>
        </authorList>
    </citation>
    <scope>NUCLEOTIDE SEQUENCE</scope>
</reference>
<dbReference type="EMBL" id="UYJE01009911">
    <property type="protein sequence ID" value="VDI77968.1"/>
    <property type="molecule type" value="Genomic_DNA"/>
</dbReference>
<name>A0A8B6HE32_MYTGA</name>
<gene>
    <name evidence="1" type="ORF">MGAL_10B077433</name>
</gene>
<proteinExistence type="predicted"/>
<feature type="non-terminal residue" evidence="1">
    <location>
        <position position="98"/>
    </location>
</feature>